<comment type="caution">
    <text evidence="15">The sequence shown here is derived from an EMBL/GenBank/DDBJ whole genome shotgun (WGS) entry which is preliminary data.</text>
</comment>
<dbReference type="GO" id="GO:0030195">
    <property type="term" value="P:negative regulation of blood coagulation"/>
    <property type="evidence" value="ECO:0007669"/>
    <property type="project" value="TreeGrafter"/>
</dbReference>
<dbReference type="EMBL" id="JACASE010000004">
    <property type="protein sequence ID" value="KAF6474633.1"/>
    <property type="molecule type" value="Genomic_DNA"/>
</dbReference>
<dbReference type="GO" id="GO:0007162">
    <property type="term" value="P:negative regulation of cell adhesion"/>
    <property type="evidence" value="ECO:0007669"/>
    <property type="project" value="UniProtKB-ARBA"/>
</dbReference>
<dbReference type="PROSITE" id="PS51647">
    <property type="entry name" value="CYSTATIN_KININOGEN"/>
    <property type="match status" value="3"/>
</dbReference>
<feature type="domain" description="Cystatin kininogen-type" evidence="14">
    <location>
        <begin position="151"/>
        <end position="254"/>
    </location>
</feature>
<name>A0A7J8HQR2_ROUAE</name>
<protein>
    <recommendedName>
        <fullName evidence="11">Thiol proteinase inhibitor</fullName>
    </recommendedName>
</protein>
<dbReference type="GO" id="GO:0004869">
    <property type="term" value="F:cysteine-type endopeptidase inhibitor activity"/>
    <property type="evidence" value="ECO:0007669"/>
    <property type="project" value="UniProtKB-KW"/>
</dbReference>
<feature type="domain" description="Cystatin kininogen-type" evidence="14">
    <location>
        <begin position="28"/>
        <end position="132"/>
    </location>
</feature>
<evidence type="ECO:0000256" key="5">
    <source>
        <dbReference type="ARBA" id="ARBA00022704"/>
    </source>
</evidence>
<feature type="compositionally biased region" description="Basic residues" evidence="12">
    <location>
        <begin position="528"/>
        <end position="539"/>
    </location>
</feature>
<evidence type="ECO:0000256" key="11">
    <source>
        <dbReference type="ARBA" id="ARBA00081677"/>
    </source>
</evidence>
<feature type="compositionally biased region" description="Basic residues" evidence="12">
    <location>
        <begin position="454"/>
        <end position="494"/>
    </location>
</feature>
<keyword evidence="2" id="KW-0840">Vasodilator</keyword>
<feature type="region of interest" description="Disordered" evidence="12">
    <location>
        <begin position="379"/>
        <end position="578"/>
    </location>
</feature>
<feature type="compositionally biased region" description="Basic and acidic residues" evidence="12">
    <location>
        <begin position="495"/>
        <end position="527"/>
    </location>
</feature>
<evidence type="ECO:0000256" key="4">
    <source>
        <dbReference type="ARBA" id="ARBA00022690"/>
    </source>
</evidence>
<sequence>MKLIAVLFLCSMLPLSVTQEYHSQEIDCNDEDVFKSADVALKAYNNENQSGNKFVLYRITEVTKTENPNPFYSFKYQIKEGDCPVQSNKTWQDCDYKDSEQAATGECTAIVGKRRNMKFVVASQTCQITPAEGSVVTSQYDCLGCVHPISTASPELEPVLRYAIQHFNNNTHHSHLFALKEVKSAQKQVVVGWNYKITYSIEKTNCSKENFLSLTPDCKSLLNGDTGECTDDAYLDTQRRVASFSQKCDLFPAEESVPLPTRMCLGCPKELPVDSPELEAPLTHSIAKLNAENNGTFYFKIDIVTRATVQVVAGRKFAIEFTARETTCSKESNEELTKNCETNKFGQILDCTADVYEVPWEKKIYPTVKCRSLGKTSMLKRPPGFSPFRSVQVEKKKEGTTVSPPHNSMAPVQDEEQDSEKEQRPARAHGWGHEKQIKHGLGHGHRHEHDQGHGHQRGHGLSHRLQKQHGLGHGHQRGHGLSHRLQKQHGLGHGHQRELDYDLEHQGRHGFGHGHEKKHDLAHEHKREHGHGHEKHKNKGQNNGKHNGWRTEHLASSSEDSTTSSAQTQEKTEGPILLSSLAQPGVAVTTPNFRDSDLIAAMMTNVPPTHTENDDAWIPDIQIEPNSLSFNLISDFPENSPKCPGRPWKPVNEMNPTMEMTNIDDFDLSDALN</sequence>
<keyword evidence="16" id="KW-1185">Reference proteome</keyword>
<feature type="compositionally biased region" description="Basic and acidic residues" evidence="12">
    <location>
        <begin position="420"/>
        <end position="437"/>
    </location>
</feature>
<dbReference type="SMART" id="SM00043">
    <property type="entry name" value="CY"/>
    <property type="match status" value="3"/>
</dbReference>
<dbReference type="Pfam" id="PF00031">
    <property type="entry name" value="Cystatin"/>
    <property type="match status" value="3"/>
</dbReference>
<keyword evidence="7" id="KW-0677">Repeat</keyword>
<evidence type="ECO:0000313" key="16">
    <source>
        <dbReference type="Proteomes" id="UP000593571"/>
    </source>
</evidence>
<dbReference type="CDD" id="cd00042">
    <property type="entry name" value="CY"/>
    <property type="match status" value="3"/>
</dbReference>
<accession>A0A7J8HQR2</accession>
<dbReference type="GO" id="GO:0042311">
    <property type="term" value="P:vasodilation"/>
    <property type="evidence" value="ECO:0007669"/>
    <property type="project" value="UniProtKB-KW"/>
</dbReference>
<evidence type="ECO:0000313" key="15">
    <source>
        <dbReference type="EMBL" id="KAF6474633.1"/>
    </source>
</evidence>
<evidence type="ECO:0000256" key="9">
    <source>
        <dbReference type="ARBA" id="ARBA00023157"/>
    </source>
</evidence>
<evidence type="ECO:0000256" key="1">
    <source>
        <dbReference type="ARBA" id="ARBA00004239"/>
    </source>
</evidence>
<evidence type="ECO:0000256" key="6">
    <source>
        <dbReference type="ARBA" id="ARBA00022729"/>
    </source>
</evidence>
<dbReference type="FunFam" id="3.10.450.10:FF:000008">
    <property type="entry name" value="Kininogen 1"/>
    <property type="match status" value="1"/>
</dbReference>
<dbReference type="PANTHER" id="PTHR13814:SF12">
    <property type="entry name" value="KININOGEN-1"/>
    <property type="match status" value="1"/>
</dbReference>
<keyword evidence="8" id="KW-0838">Vasoactive</keyword>
<feature type="compositionally biased region" description="Low complexity" evidence="12">
    <location>
        <begin position="555"/>
        <end position="569"/>
    </location>
</feature>
<evidence type="ECO:0000256" key="10">
    <source>
        <dbReference type="ARBA" id="ARBA00023180"/>
    </source>
</evidence>
<gene>
    <name evidence="15" type="ORF">HJG63_007382</name>
</gene>
<dbReference type="InterPro" id="IPR027358">
    <property type="entry name" value="Kininogen-type_cystatin_dom"/>
</dbReference>
<evidence type="ECO:0000256" key="7">
    <source>
        <dbReference type="ARBA" id="ARBA00022737"/>
    </source>
</evidence>
<dbReference type="FunFam" id="3.10.450.10:FF:000002">
    <property type="entry name" value="Kininogen 1"/>
    <property type="match status" value="2"/>
</dbReference>
<evidence type="ECO:0000256" key="2">
    <source>
        <dbReference type="ARBA" id="ARBA00022429"/>
    </source>
</evidence>
<keyword evidence="5" id="KW-0789">Thiol protease inhibitor</keyword>
<dbReference type="InterPro" id="IPR050735">
    <property type="entry name" value="Kininogen_Fetuin_HRG"/>
</dbReference>
<organism evidence="15 16">
    <name type="scientific">Rousettus aegyptiacus</name>
    <name type="common">Egyptian fruit bat</name>
    <name type="synonym">Pteropus aegyptiacus</name>
    <dbReference type="NCBI Taxonomy" id="9407"/>
    <lineage>
        <taxon>Eukaryota</taxon>
        <taxon>Metazoa</taxon>
        <taxon>Chordata</taxon>
        <taxon>Craniata</taxon>
        <taxon>Vertebrata</taxon>
        <taxon>Euteleostomi</taxon>
        <taxon>Mammalia</taxon>
        <taxon>Eutheria</taxon>
        <taxon>Laurasiatheria</taxon>
        <taxon>Chiroptera</taxon>
        <taxon>Yinpterochiroptera</taxon>
        <taxon>Pteropodoidea</taxon>
        <taxon>Pteropodidae</taxon>
        <taxon>Rousettinae</taxon>
        <taxon>Rousettus</taxon>
    </lineage>
</organism>
<evidence type="ECO:0000259" key="14">
    <source>
        <dbReference type="PROSITE" id="PS51647"/>
    </source>
</evidence>
<dbReference type="Proteomes" id="UP000593571">
    <property type="component" value="Unassembled WGS sequence"/>
</dbReference>
<reference evidence="15 16" key="1">
    <citation type="journal article" date="2020" name="Nature">
        <title>Six reference-quality genomes reveal evolution of bat adaptations.</title>
        <authorList>
            <person name="Jebb D."/>
            <person name="Huang Z."/>
            <person name="Pippel M."/>
            <person name="Hughes G.M."/>
            <person name="Lavrichenko K."/>
            <person name="Devanna P."/>
            <person name="Winkler S."/>
            <person name="Jermiin L.S."/>
            <person name="Skirmuntt E.C."/>
            <person name="Katzourakis A."/>
            <person name="Burkitt-Gray L."/>
            <person name="Ray D.A."/>
            <person name="Sullivan K.A.M."/>
            <person name="Roscito J.G."/>
            <person name="Kirilenko B.M."/>
            <person name="Davalos L.M."/>
            <person name="Corthals A.P."/>
            <person name="Power M.L."/>
            <person name="Jones G."/>
            <person name="Ransome R.D."/>
            <person name="Dechmann D.K.N."/>
            <person name="Locatelli A.G."/>
            <person name="Puechmaille S.J."/>
            <person name="Fedrigo O."/>
            <person name="Jarvis E.D."/>
            <person name="Hiller M."/>
            <person name="Vernes S.C."/>
            <person name="Myers E.W."/>
            <person name="Teeling E.C."/>
        </authorList>
    </citation>
    <scope>NUCLEOTIDE SEQUENCE [LARGE SCALE GENOMIC DNA]</scope>
    <source>
        <strain evidence="15">MRouAeg1</strain>
        <tissue evidence="15">Muscle</tissue>
    </source>
</reference>
<keyword evidence="6 13" id="KW-0732">Signal</keyword>
<evidence type="ECO:0000256" key="13">
    <source>
        <dbReference type="SAM" id="SignalP"/>
    </source>
</evidence>
<dbReference type="InterPro" id="IPR000010">
    <property type="entry name" value="Cystatin_dom"/>
</dbReference>
<dbReference type="PANTHER" id="PTHR13814">
    <property type="entry name" value="FETUIN"/>
    <property type="match status" value="1"/>
</dbReference>
<keyword evidence="3" id="KW-0964">Secreted</keyword>
<dbReference type="InterPro" id="IPR046350">
    <property type="entry name" value="Cystatin_sf"/>
</dbReference>
<dbReference type="AlphaFoldDB" id="A0A7J8HQR2"/>
<dbReference type="SUPFAM" id="SSF54403">
    <property type="entry name" value="Cystatin/monellin"/>
    <property type="match status" value="3"/>
</dbReference>
<evidence type="ECO:0000256" key="12">
    <source>
        <dbReference type="SAM" id="MobiDB-lite"/>
    </source>
</evidence>
<keyword evidence="4" id="KW-0646">Protease inhibitor</keyword>
<proteinExistence type="predicted"/>
<feature type="chain" id="PRO_5029724608" description="Thiol proteinase inhibitor" evidence="13">
    <location>
        <begin position="19"/>
        <end position="673"/>
    </location>
</feature>
<dbReference type="InterPro" id="IPR002395">
    <property type="entry name" value="Kininogen"/>
</dbReference>
<evidence type="ECO:0000256" key="3">
    <source>
        <dbReference type="ARBA" id="ARBA00022525"/>
    </source>
</evidence>
<keyword evidence="9" id="KW-1015">Disulfide bond</keyword>
<keyword evidence="10" id="KW-0325">Glycoprotein</keyword>
<feature type="domain" description="Cystatin kininogen-type" evidence="14">
    <location>
        <begin position="273"/>
        <end position="376"/>
    </location>
</feature>
<dbReference type="GO" id="GO:0007204">
    <property type="term" value="P:positive regulation of cytosolic calcium ion concentration"/>
    <property type="evidence" value="ECO:0007669"/>
    <property type="project" value="TreeGrafter"/>
</dbReference>
<evidence type="ECO:0000256" key="8">
    <source>
        <dbReference type="ARBA" id="ARBA00022858"/>
    </source>
</evidence>
<feature type="signal peptide" evidence="13">
    <location>
        <begin position="1"/>
        <end position="18"/>
    </location>
</feature>
<dbReference type="Gene3D" id="3.10.450.10">
    <property type="match status" value="3"/>
</dbReference>
<dbReference type="GO" id="GO:0072562">
    <property type="term" value="C:blood microparticle"/>
    <property type="evidence" value="ECO:0007669"/>
    <property type="project" value="TreeGrafter"/>
</dbReference>
<comment type="subcellular location">
    <subcellularLocation>
        <location evidence="1">Secreted</location>
        <location evidence="1">Extracellular space</location>
    </subcellularLocation>
</comment>
<dbReference type="GO" id="GO:0045861">
    <property type="term" value="P:negative regulation of proteolysis"/>
    <property type="evidence" value="ECO:0007669"/>
    <property type="project" value="UniProtKB-ARBA"/>
</dbReference>
<dbReference type="PRINTS" id="PR00334">
    <property type="entry name" value="KININOGEN"/>
</dbReference>